<dbReference type="Pfam" id="PF25600">
    <property type="entry name" value="TRIM_CC"/>
    <property type="match status" value="1"/>
</dbReference>
<feature type="coiled-coil region" evidence="7">
    <location>
        <begin position="204"/>
        <end position="241"/>
    </location>
</feature>
<dbReference type="PROSITE" id="PS00518">
    <property type="entry name" value="ZF_RING_1"/>
    <property type="match status" value="1"/>
</dbReference>
<accession>A0A060XH31</accession>
<dbReference type="PANTHER" id="PTHR25465">
    <property type="entry name" value="B-BOX DOMAIN CONTAINING"/>
    <property type="match status" value="1"/>
</dbReference>
<dbReference type="SMART" id="SM00449">
    <property type="entry name" value="SPRY"/>
    <property type="match status" value="1"/>
</dbReference>
<dbReference type="CDD" id="cd19769">
    <property type="entry name" value="Bbox2_TRIM16-like"/>
    <property type="match status" value="1"/>
</dbReference>
<dbReference type="CDD" id="cd16040">
    <property type="entry name" value="SPRY_PRY_SNTX"/>
    <property type="match status" value="1"/>
</dbReference>
<dbReference type="SUPFAM" id="SSF49899">
    <property type="entry name" value="Concanavalin A-like lectins/glucanases"/>
    <property type="match status" value="1"/>
</dbReference>
<dbReference type="SUPFAM" id="SSF57850">
    <property type="entry name" value="RING/U-box"/>
    <property type="match status" value="1"/>
</dbReference>
<keyword evidence="4" id="KW-0862">Zinc</keyword>
<dbReference type="InterPro" id="IPR013083">
    <property type="entry name" value="Znf_RING/FYVE/PHD"/>
</dbReference>
<dbReference type="GO" id="GO:0045087">
    <property type="term" value="P:innate immune response"/>
    <property type="evidence" value="ECO:0007669"/>
    <property type="project" value="UniProtKB-KW"/>
</dbReference>
<dbReference type="InterPro" id="IPR003877">
    <property type="entry name" value="SPRY_dom"/>
</dbReference>
<dbReference type="Pfam" id="PF00622">
    <property type="entry name" value="SPRY"/>
    <property type="match status" value="1"/>
</dbReference>
<proteinExistence type="predicted"/>
<feature type="domain" description="RING-type" evidence="8">
    <location>
        <begin position="10"/>
        <end position="53"/>
    </location>
</feature>
<dbReference type="STRING" id="8022.A0A060XH31"/>
<evidence type="ECO:0000256" key="5">
    <source>
        <dbReference type="ARBA" id="ARBA00022859"/>
    </source>
</evidence>
<feature type="domain" description="B box-type" evidence="9">
    <location>
        <begin position="91"/>
        <end position="131"/>
    </location>
</feature>
<evidence type="ECO:0000256" key="3">
    <source>
        <dbReference type="ARBA" id="ARBA00022771"/>
    </source>
</evidence>
<evidence type="ECO:0000259" key="9">
    <source>
        <dbReference type="PROSITE" id="PS50119"/>
    </source>
</evidence>
<dbReference type="AlphaFoldDB" id="A0A060XH31"/>
<dbReference type="PANTHER" id="PTHR25465:SF75">
    <property type="entry name" value="E3 UBIQUITIN_ISG15 LIGASE TRIM25-RELATED"/>
    <property type="match status" value="1"/>
</dbReference>
<dbReference type="PROSITE" id="PS50089">
    <property type="entry name" value="ZF_RING_2"/>
    <property type="match status" value="1"/>
</dbReference>
<dbReference type="PaxDb" id="8022-A0A060XH31"/>
<organism evidence="11 12">
    <name type="scientific">Oncorhynchus mykiss</name>
    <name type="common">Rainbow trout</name>
    <name type="synonym">Salmo gairdneri</name>
    <dbReference type="NCBI Taxonomy" id="8022"/>
    <lineage>
        <taxon>Eukaryota</taxon>
        <taxon>Metazoa</taxon>
        <taxon>Chordata</taxon>
        <taxon>Craniata</taxon>
        <taxon>Vertebrata</taxon>
        <taxon>Euteleostomi</taxon>
        <taxon>Actinopterygii</taxon>
        <taxon>Neopterygii</taxon>
        <taxon>Teleostei</taxon>
        <taxon>Protacanthopterygii</taxon>
        <taxon>Salmoniformes</taxon>
        <taxon>Salmonidae</taxon>
        <taxon>Salmoninae</taxon>
        <taxon>Oncorhynchus</taxon>
    </lineage>
</organism>
<feature type="domain" description="B30.2/SPRY" evidence="10">
    <location>
        <begin position="281"/>
        <end position="472"/>
    </location>
</feature>
<reference evidence="11" key="1">
    <citation type="journal article" date="2014" name="Nat. Commun.">
        <title>The rainbow trout genome provides novel insights into evolution after whole-genome duplication in vertebrates.</title>
        <authorList>
            <person name="Berthelot C."/>
            <person name="Brunet F."/>
            <person name="Chalopin D."/>
            <person name="Juanchich A."/>
            <person name="Bernard M."/>
            <person name="Noel B."/>
            <person name="Bento P."/>
            <person name="Da Silva C."/>
            <person name="Labadie K."/>
            <person name="Alberti A."/>
            <person name="Aury J.M."/>
            <person name="Louis A."/>
            <person name="Dehais P."/>
            <person name="Bardou P."/>
            <person name="Montfort J."/>
            <person name="Klopp C."/>
            <person name="Cabau C."/>
            <person name="Gaspin C."/>
            <person name="Thorgaard G.H."/>
            <person name="Boussaha M."/>
            <person name="Quillet E."/>
            <person name="Guyomard R."/>
            <person name="Galiana D."/>
            <person name="Bobe J."/>
            <person name="Volff J.N."/>
            <person name="Genet C."/>
            <person name="Wincker P."/>
            <person name="Jaillon O."/>
            <person name="Roest Crollius H."/>
            <person name="Guiguen Y."/>
        </authorList>
    </citation>
    <scope>NUCLEOTIDE SEQUENCE [LARGE SCALE GENOMIC DNA]</scope>
</reference>
<evidence type="ECO:0000256" key="2">
    <source>
        <dbReference type="ARBA" id="ARBA00022723"/>
    </source>
</evidence>
<keyword evidence="1" id="KW-0399">Innate immunity</keyword>
<dbReference type="Proteomes" id="UP000193380">
    <property type="component" value="Unassembled WGS sequence"/>
</dbReference>
<dbReference type="InterPro" id="IPR006574">
    <property type="entry name" value="PRY"/>
</dbReference>
<dbReference type="PRINTS" id="PR01407">
    <property type="entry name" value="BUTYPHLNCDUF"/>
</dbReference>
<dbReference type="SMART" id="SM00336">
    <property type="entry name" value="BBOX"/>
    <property type="match status" value="1"/>
</dbReference>
<dbReference type="PROSITE" id="PS50119">
    <property type="entry name" value="ZF_BBOX"/>
    <property type="match status" value="1"/>
</dbReference>
<evidence type="ECO:0000256" key="7">
    <source>
        <dbReference type="SAM" id="Coils"/>
    </source>
</evidence>
<reference evidence="11" key="2">
    <citation type="submission" date="2014-03" db="EMBL/GenBank/DDBJ databases">
        <authorList>
            <person name="Genoscope - CEA"/>
        </authorList>
    </citation>
    <scope>NUCLEOTIDE SEQUENCE</scope>
</reference>
<dbReference type="SUPFAM" id="SSF57845">
    <property type="entry name" value="B-box zinc-binding domain"/>
    <property type="match status" value="1"/>
</dbReference>
<dbReference type="InterPro" id="IPR058030">
    <property type="entry name" value="TRIM8/14/16/25/29/45/65_CC"/>
</dbReference>
<dbReference type="InterPro" id="IPR001841">
    <property type="entry name" value="Znf_RING"/>
</dbReference>
<sequence>MAEAMDSISCSICLDTQKDPVTIPCGHSYCMGCMKGYWDQDNQKGVYSCPLCKERFFPRPVLRKNTLLAELVEKLKERLEKHKLIKASTQLQEKICSRHDKLLEVYCRTDQQFICYQCLLDEHKGHDTVSVAAERTEKQRQLENKRQKSQQRIQKREKEMQEVRQSMKSLKFSVQAAIEDTERIFTELMRSIERSCSEVKELIRAQEKIEVILAEELLEQLKQEVAELRRRDAELEQLSNTEDHIHFLQSFQSLSDPPGSEIITVNQSISFEGVKTLLSGLKKQLEDVFKKEMTKVPGLDQLTLDPNTVHNRLCLSEGNRKVTWSSRFESYPDHPDRFTSHPQVLCSKGLSGACYWEVEWRGFGVYIAVSYKGISRKCREECLFGQNDQSWCLICSHSGCSFYHNDKKTAIRVPYSSRVGVYLDHKAGTLSFYNVSDTMTLLHRVQTKFTQPLYPGLGFQHGIHFGFGPSVKILSLTQKGTLKGLPGGAGAVLQRQLCHQSP</sequence>
<dbReference type="SMART" id="SM00589">
    <property type="entry name" value="PRY"/>
    <property type="match status" value="1"/>
</dbReference>
<evidence type="ECO:0000256" key="4">
    <source>
        <dbReference type="ARBA" id="ARBA00022833"/>
    </source>
</evidence>
<dbReference type="InterPro" id="IPR017907">
    <property type="entry name" value="Znf_RING_CS"/>
</dbReference>
<dbReference type="InterPro" id="IPR051051">
    <property type="entry name" value="E3_ubiq-ligase_TRIM/RNF"/>
</dbReference>
<dbReference type="InterPro" id="IPR000315">
    <property type="entry name" value="Znf_B-box"/>
</dbReference>
<dbReference type="GO" id="GO:0008270">
    <property type="term" value="F:zinc ion binding"/>
    <property type="evidence" value="ECO:0007669"/>
    <property type="project" value="UniProtKB-KW"/>
</dbReference>
<dbReference type="InterPro" id="IPR043136">
    <property type="entry name" value="B30.2/SPRY_sf"/>
</dbReference>
<dbReference type="Pfam" id="PF00643">
    <property type="entry name" value="zf-B_box"/>
    <property type="match status" value="1"/>
</dbReference>
<feature type="coiled-coil region" evidence="7">
    <location>
        <begin position="132"/>
        <end position="166"/>
    </location>
</feature>
<keyword evidence="7" id="KW-0175">Coiled coil</keyword>
<dbReference type="PROSITE" id="PS50188">
    <property type="entry name" value="B302_SPRY"/>
    <property type="match status" value="1"/>
</dbReference>
<dbReference type="GO" id="GO:0005737">
    <property type="term" value="C:cytoplasm"/>
    <property type="evidence" value="ECO:0007669"/>
    <property type="project" value="UniProtKB-ARBA"/>
</dbReference>
<dbReference type="Gene3D" id="3.30.40.10">
    <property type="entry name" value="Zinc/RING finger domain, C3HC4 (zinc finger)"/>
    <property type="match status" value="1"/>
</dbReference>
<dbReference type="InterPro" id="IPR003879">
    <property type="entry name" value="Butyrophylin_SPRY"/>
</dbReference>
<dbReference type="InterPro" id="IPR001870">
    <property type="entry name" value="B30.2/SPRY"/>
</dbReference>
<gene>
    <name evidence="11" type="ORF">GSONMT00051182001</name>
</gene>
<evidence type="ECO:0008006" key="13">
    <source>
        <dbReference type="Google" id="ProtNLM"/>
    </source>
</evidence>
<keyword evidence="2" id="KW-0479">Metal-binding</keyword>
<keyword evidence="5" id="KW-0391">Immunity</keyword>
<dbReference type="Gene3D" id="3.30.160.60">
    <property type="entry name" value="Classic Zinc Finger"/>
    <property type="match status" value="1"/>
</dbReference>
<dbReference type="SMART" id="SM00184">
    <property type="entry name" value="RING"/>
    <property type="match status" value="1"/>
</dbReference>
<name>A0A060XH31_ONCMY</name>
<evidence type="ECO:0000259" key="8">
    <source>
        <dbReference type="PROSITE" id="PS50089"/>
    </source>
</evidence>
<evidence type="ECO:0000313" key="11">
    <source>
        <dbReference type="EMBL" id="CDQ78721.1"/>
    </source>
</evidence>
<dbReference type="Gene3D" id="2.60.120.920">
    <property type="match status" value="1"/>
</dbReference>
<evidence type="ECO:0000259" key="10">
    <source>
        <dbReference type="PROSITE" id="PS50188"/>
    </source>
</evidence>
<keyword evidence="3 6" id="KW-0863">Zinc-finger</keyword>
<dbReference type="Pfam" id="PF13765">
    <property type="entry name" value="PRY"/>
    <property type="match status" value="1"/>
</dbReference>
<dbReference type="InterPro" id="IPR013320">
    <property type="entry name" value="ConA-like_dom_sf"/>
</dbReference>
<protein>
    <recommendedName>
        <fullName evidence="13">Tripartite motif-containing protein 16-like</fullName>
    </recommendedName>
</protein>
<evidence type="ECO:0000313" key="12">
    <source>
        <dbReference type="Proteomes" id="UP000193380"/>
    </source>
</evidence>
<dbReference type="Pfam" id="PF15227">
    <property type="entry name" value="zf-C3HC4_4"/>
    <property type="match status" value="1"/>
</dbReference>
<dbReference type="EMBL" id="FR905362">
    <property type="protein sequence ID" value="CDQ78721.1"/>
    <property type="molecule type" value="Genomic_DNA"/>
</dbReference>
<evidence type="ECO:0000256" key="1">
    <source>
        <dbReference type="ARBA" id="ARBA00022588"/>
    </source>
</evidence>
<evidence type="ECO:0000256" key="6">
    <source>
        <dbReference type="PROSITE-ProRule" id="PRU00024"/>
    </source>
</evidence>